<dbReference type="GO" id="GO:0051539">
    <property type="term" value="F:4 iron, 4 sulfur cluster binding"/>
    <property type="evidence" value="ECO:0007669"/>
    <property type="project" value="UniProtKB-UniRule"/>
</dbReference>
<evidence type="ECO:0000256" key="16">
    <source>
        <dbReference type="ARBA" id="ARBA00032706"/>
    </source>
</evidence>
<dbReference type="GeneID" id="87917486"/>
<dbReference type="PRINTS" id="PR00415">
    <property type="entry name" value="ACONITASE"/>
</dbReference>
<dbReference type="PANTHER" id="PTHR43822">
    <property type="entry name" value="HOMOACONITASE, MITOCHONDRIAL-RELATED"/>
    <property type="match status" value="1"/>
</dbReference>
<dbReference type="NCBIfam" id="TIGR00139">
    <property type="entry name" value="h_aconitase"/>
    <property type="match status" value="1"/>
</dbReference>
<evidence type="ECO:0000256" key="1">
    <source>
        <dbReference type="ARBA" id="ARBA00003422"/>
    </source>
</evidence>
<evidence type="ECO:0000259" key="19">
    <source>
        <dbReference type="Pfam" id="PF00694"/>
    </source>
</evidence>
<protein>
    <recommendedName>
        <fullName evidence="6 17">Homoaconitase, mitochondrial</fullName>
        <ecNumber evidence="5 17">4.2.1.36</ecNumber>
    </recommendedName>
    <alternativeName>
        <fullName evidence="16 17">Homoaconitate hydratase</fullName>
    </alternativeName>
</protein>
<comment type="cofactor">
    <cofactor evidence="17">
        <name>[4Fe-4S] cluster</name>
        <dbReference type="ChEBI" id="CHEBI:49883"/>
    </cofactor>
    <text evidence="17">Binds 1 [4Fe-4S] cluster per subunit.</text>
</comment>
<evidence type="ECO:0000256" key="3">
    <source>
        <dbReference type="ARBA" id="ARBA00005106"/>
    </source>
</evidence>
<evidence type="ECO:0000259" key="18">
    <source>
        <dbReference type="Pfam" id="PF00330"/>
    </source>
</evidence>
<comment type="catalytic activity">
    <reaction evidence="15 17">
        <text>(2R,3S)-homoisocitrate = cis-homoaconitate + H2O</text>
        <dbReference type="Rhea" id="RHEA:15485"/>
        <dbReference type="ChEBI" id="CHEBI:15377"/>
        <dbReference type="ChEBI" id="CHEBI:15404"/>
        <dbReference type="ChEBI" id="CHEBI:58174"/>
        <dbReference type="EC" id="4.2.1.36"/>
    </reaction>
</comment>
<dbReference type="InterPro" id="IPR015928">
    <property type="entry name" value="Aconitase/3IPM_dehydase_swvl"/>
</dbReference>
<dbReference type="AlphaFoldDB" id="A0AAE1IHW0"/>
<dbReference type="Gene3D" id="3.20.19.10">
    <property type="entry name" value="Aconitase, domain 4"/>
    <property type="match status" value="1"/>
</dbReference>
<dbReference type="InterPro" id="IPR004418">
    <property type="entry name" value="Homoaconitase_mito"/>
</dbReference>
<feature type="domain" description="Aconitase/3-isopropylmalate dehydratase large subunit alpha/beta/alpha" evidence="18">
    <location>
        <begin position="13"/>
        <end position="403"/>
    </location>
</feature>
<dbReference type="Proteomes" id="UP001273209">
    <property type="component" value="Unassembled WGS sequence"/>
</dbReference>
<name>A0AAE1IHW0_9HYPO</name>
<evidence type="ECO:0000256" key="9">
    <source>
        <dbReference type="ARBA" id="ARBA00022946"/>
    </source>
</evidence>
<dbReference type="SUPFAM" id="SSF52016">
    <property type="entry name" value="LeuD/IlvD-like"/>
    <property type="match status" value="1"/>
</dbReference>
<dbReference type="Pfam" id="PF00694">
    <property type="entry name" value="Aconitase_C"/>
    <property type="match status" value="1"/>
</dbReference>
<dbReference type="GO" id="GO:0005739">
    <property type="term" value="C:mitochondrion"/>
    <property type="evidence" value="ECO:0007669"/>
    <property type="project" value="UniProtKB-SubCell"/>
</dbReference>
<dbReference type="InterPro" id="IPR015931">
    <property type="entry name" value="Acnase/IPM_dHydase_lsu_aba_1/3"/>
</dbReference>
<dbReference type="InterPro" id="IPR000573">
    <property type="entry name" value="AconitaseA/IPMdHydase_ssu_swvl"/>
</dbReference>
<keyword evidence="21" id="KW-1185">Reference proteome</keyword>
<keyword evidence="10 17" id="KW-0408">Iron</keyword>
<evidence type="ECO:0000256" key="13">
    <source>
        <dbReference type="ARBA" id="ARBA00023154"/>
    </source>
</evidence>
<sequence length="657" mass="70701">MTHDNTAPVMRKFRSMGATTIHNAEQIVICLDHAIQDTSPSNLHKYAQIQAFAAEHGLSFFPAGRGIGHQLVVEEGFAWPGTMVVASDSHAVHYGALGCLGTPIVRTDAGAIWALSQTWWQVPPVARVNFLGTLPPAVRGKDVIAALCGLFKDDVLNHAIEFAGSEETLESLPMDCRMAIANMSCEWGALSAMFPIDQTLKRWLRHKVTDAAMSDDRTTRQRINHERIDKLFADPLQADPDAIYAKQLYLDLSSLSPYISGPNTPKIATPLNELAPQNIRINRAYIVSCTSSRASDFKAAAKVFKDAASANPSIKPRVADGVSFYIAAASAREQTAAEAAGDWQTLLDAGAQPLPSGCGAGLLEPGDVGISSSNRNFPGRMGSREAQTYLASPEVVAASALSGTISGPDGFEVPADWSGVVHGFGSGLEKTTEYELGNIIEQLDDLIERVESAEGASTSTTDIVAGFPKKISGEILFCDADNISTDALYPGRLTYQDNVSQEEMARACMENYDPSFDSIARPNDVLVGGYNLAATALLAKQIPLVVAGSFGNIFARNCINNAMMTLTLPRLIERLRICFPTPSSSAGATRHQLTRRTGWTLTWDIERSVVEVREGEHGDTWTEKVGDLPTNVQAIIAAGGLESWCRAEIAKSGMIQS</sequence>
<comment type="caution">
    <text evidence="20">The sequence shown here is derived from an EMBL/GenBank/DDBJ whole genome shotgun (WGS) entry which is preliminary data.</text>
</comment>
<dbReference type="InterPro" id="IPR036008">
    <property type="entry name" value="Aconitase_4Fe-4S_dom"/>
</dbReference>
<dbReference type="PANTHER" id="PTHR43822:SF2">
    <property type="entry name" value="HOMOACONITASE, MITOCHONDRIAL"/>
    <property type="match status" value="1"/>
</dbReference>
<comment type="similarity">
    <text evidence="4 17">Belongs to the aconitase/IPM isomerase family.</text>
</comment>
<reference evidence="20" key="1">
    <citation type="submission" date="2023-11" db="EMBL/GenBank/DDBJ databases">
        <title>The genome sequences of three competitors of mushroom-forming fungi.</title>
        <authorList>
            <person name="Beijen E."/>
            <person name="Ohm R.A."/>
        </authorList>
    </citation>
    <scope>NUCLEOTIDE SEQUENCE</scope>
    <source>
        <strain evidence="20">CBS 100526</strain>
    </source>
</reference>
<keyword evidence="7 17" id="KW-0028">Amino-acid biosynthesis</keyword>
<comment type="function">
    <text evidence="1 17">Catalyzes the reversible hydration of cis-homoaconitate to (2R,3S)-homoisocitrate, a step in the alpha-aminoadipate pathway for lysine biosynthesis.</text>
</comment>
<evidence type="ECO:0000256" key="11">
    <source>
        <dbReference type="ARBA" id="ARBA00023014"/>
    </source>
</evidence>
<evidence type="ECO:0000256" key="14">
    <source>
        <dbReference type="ARBA" id="ARBA00023239"/>
    </source>
</evidence>
<evidence type="ECO:0000256" key="5">
    <source>
        <dbReference type="ARBA" id="ARBA00012022"/>
    </source>
</evidence>
<dbReference type="Gene3D" id="3.30.499.10">
    <property type="entry name" value="Aconitase, domain 3"/>
    <property type="match status" value="2"/>
</dbReference>
<dbReference type="InterPro" id="IPR050067">
    <property type="entry name" value="IPM_dehydratase_rel_enz"/>
</dbReference>
<proteinExistence type="inferred from homology"/>
<feature type="domain" description="Aconitase A/isopropylmalate dehydratase small subunit swivel" evidence="19">
    <location>
        <begin position="454"/>
        <end position="570"/>
    </location>
</feature>
<evidence type="ECO:0000256" key="7">
    <source>
        <dbReference type="ARBA" id="ARBA00022605"/>
    </source>
</evidence>
<accession>A0AAE1IHW0</accession>
<dbReference type="InterPro" id="IPR001030">
    <property type="entry name" value="Acoase/IPM_deHydtase_lsu_aba"/>
</dbReference>
<evidence type="ECO:0000256" key="10">
    <source>
        <dbReference type="ARBA" id="ARBA00023004"/>
    </source>
</evidence>
<evidence type="ECO:0000313" key="21">
    <source>
        <dbReference type="Proteomes" id="UP001273209"/>
    </source>
</evidence>
<dbReference type="SUPFAM" id="SSF53732">
    <property type="entry name" value="Aconitase iron-sulfur domain"/>
    <property type="match status" value="1"/>
</dbReference>
<evidence type="ECO:0000256" key="2">
    <source>
        <dbReference type="ARBA" id="ARBA00004173"/>
    </source>
</evidence>
<evidence type="ECO:0000256" key="15">
    <source>
        <dbReference type="ARBA" id="ARBA00029338"/>
    </source>
</evidence>
<dbReference type="EMBL" id="JAWRVG010000009">
    <property type="protein sequence ID" value="KAK4078287.1"/>
    <property type="molecule type" value="Genomic_DNA"/>
</dbReference>
<keyword evidence="9 17" id="KW-0809">Transit peptide</keyword>
<keyword evidence="11 17" id="KW-0411">Iron-sulfur</keyword>
<organism evidence="20 21">
    <name type="scientific">Trichoderma aggressivum f. europaeum</name>
    <dbReference type="NCBI Taxonomy" id="173218"/>
    <lineage>
        <taxon>Eukaryota</taxon>
        <taxon>Fungi</taxon>
        <taxon>Dikarya</taxon>
        <taxon>Ascomycota</taxon>
        <taxon>Pezizomycotina</taxon>
        <taxon>Sordariomycetes</taxon>
        <taxon>Hypocreomycetidae</taxon>
        <taxon>Hypocreales</taxon>
        <taxon>Hypocreaceae</taxon>
        <taxon>Trichoderma</taxon>
    </lineage>
</organism>
<dbReference type="RefSeq" id="XP_062757827.1">
    <property type="nucleotide sequence ID" value="XM_062897581.1"/>
</dbReference>
<keyword evidence="8 17" id="KW-0479">Metal-binding</keyword>
<comment type="pathway">
    <text evidence="3 17">Amino-acid biosynthesis; L-lysine biosynthesis via AAA pathway; L-alpha-aminoadipate from 2-oxoglutarate: step 3/5.</text>
</comment>
<dbReference type="GO" id="GO:0019878">
    <property type="term" value="P:lysine biosynthetic process via aminoadipic acid"/>
    <property type="evidence" value="ECO:0007669"/>
    <property type="project" value="UniProtKB-UniRule"/>
</dbReference>
<gene>
    <name evidence="20" type="ORF">Triagg1_3303</name>
</gene>
<evidence type="ECO:0000256" key="17">
    <source>
        <dbReference type="RuleBase" id="RU362038"/>
    </source>
</evidence>
<evidence type="ECO:0000313" key="20">
    <source>
        <dbReference type="EMBL" id="KAK4078287.1"/>
    </source>
</evidence>
<evidence type="ECO:0000256" key="4">
    <source>
        <dbReference type="ARBA" id="ARBA00007185"/>
    </source>
</evidence>
<keyword evidence="14 17" id="KW-0456">Lyase</keyword>
<keyword evidence="13 17" id="KW-0457">Lysine biosynthesis</keyword>
<evidence type="ECO:0000256" key="12">
    <source>
        <dbReference type="ARBA" id="ARBA00023128"/>
    </source>
</evidence>
<dbReference type="Pfam" id="PF00330">
    <property type="entry name" value="Aconitase"/>
    <property type="match status" value="1"/>
</dbReference>
<dbReference type="GO" id="GO:0046872">
    <property type="term" value="F:metal ion binding"/>
    <property type="evidence" value="ECO:0007669"/>
    <property type="project" value="UniProtKB-UniRule"/>
</dbReference>
<evidence type="ECO:0000256" key="6">
    <source>
        <dbReference type="ARBA" id="ARBA00021560"/>
    </source>
</evidence>
<dbReference type="EC" id="4.2.1.36" evidence="5 17"/>
<keyword evidence="12 17" id="KW-0496">Mitochondrion</keyword>
<evidence type="ECO:0000256" key="8">
    <source>
        <dbReference type="ARBA" id="ARBA00022723"/>
    </source>
</evidence>
<comment type="subcellular location">
    <subcellularLocation>
        <location evidence="2 17">Mitochondrion</location>
    </subcellularLocation>
</comment>
<dbReference type="GO" id="GO:0004409">
    <property type="term" value="F:homoaconitate hydratase activity"/>
    <property type="evidence" value="ECO:0007669"/>
    <property type="project" value="UniProtKB-UniRule"/>
</dbReference>